<sequence>MKFIDVVIPSYERLELLVSAVKSVLLQTIPVKTIFVIDDNSSFTEVELRAHLTSVGLDDSKVLFYRNEKNQGACFSRNRGINLSSAKFVAFLDDDDTWQENHLETLMNQFIEVPEAVLAYSGKNIINYSKNKIRRSLNIIPKNDQFNAMLGCNYPGSTSSVLVDREAIISIGGFDSSLPAIQDYDMYLRLAKKGSIVTSREYTLNYRDDTALKITNQLDKARRAYQVIMHKYSGSERKKLKKTICIQNLKKSVRYFNVNYFFIFLSDYLKGG</sequence>
<organism evidence="2 3">
    <name type="scientific">Tenebrionibacter intestinalis</name>
    <dbReference type="NCBI Taxonomy" id="2799638"/>
    <lineage>
        <taxon>Bacteria</taxon>
        <taxon>Pseudomonadati</taxon>
        <taxon>Pseudomonadota</taxon>
        <taxon>Gammaproteobacteria</taxon>
        <taxon>Enterobacterales</taxon>
        <taxon>Enterobacteriaceae</taxon>
        <taxon>Tenebrionibacter/Tenebrionicola group</taxon>
        <taxon>Tenebrionibacter</taxon>
    </lineage>
</organism>
<protein>
    <submittedName>
        <fullName evidence="2">Glycosyltransferase family 2 protein</fullName>
    </submittedName>
</protein>
<reference evidence="2" key="1">
    <citation type="submission" date="2021-01" db="EMBL/GenBank/DDBJ databases">
        <title>Intestinitalea alba gen. nov., sp. nov., a novel genus of the family Enterobacteriaceae, isolated from the gut of the plastic-eating mealworm Tenebrio molitor L.</title>
        <authorList>
            <person name="Yang Y."/>
        </authorList>
    </citation>
    <scope>NUCLEOTIDE SEQUENCE</scope>
    <source>
        <strain evidence="2">BIT-L3</strain>
    </source>
</reference>
<evidence type="ECO:0000259" key="1">
    <source>
        <dbReference type="Pfam" id="PF00535"/>
    </source>
</evidence>
<proteinExistence type="predicted"/>
<evidence type="ECO:0000313" key="2">
    <source>
        <dbReference type="EMBL" id="MBK4715234.1"/>
    </source>
</evidence>
<dbReference type="SUPFAM" id="SSF53448">
    <property type="entry name" value="Nucleotide-diphospho-sugar transferases"/>
    <property type="match status" value="1"/>
</dbReference>
<dbReference type="Gene3D" id="3.90.550.10">
    <property type="entry name" value="Spore Coat Polysaccharide Biosynthesis Protein SpsA, Chain A"/>
    <property type="match status" value="1"/>
</dbReference>
<dbReference type="Pfam" id="PF00535">
    <property type="entry name" value="Glycos_transf_2"/>
    <property type="match status" value="1"/>
</dbReference>
<gene>
    <name evidence="2" type="ORF">JJB97_07810</name>
</gene>
<dbReference type="InterPro" id="IPR050834">
    <property type="entry name" value="Glycosyltransf_2"/>
</dbReference>
<dbReference type="CDD" id="cd00761">
    <property type="entry name" value="Glyco_tranf_GTA_type"/>
    <property type="match status" value="1"/>
</dbReference>
<dbReference type="RefSeq" id="WP_238713465.1">
    <property type="nucleotide sequence ID" value="NZ_JAEPBH010000016.1"/>
</dbReference>
<name>A0A8K0XZ52_9ENTR</name>
<dbReference type="InterPro" id="IPR029044">
    <property type="entry name" value="Nucleotide-diphossugar_trans"/>
</dbReference>
<dbReference type="EMBL" id="JAEPBH010000016">
    <property type="protein sequence ID" value="MBK4715234.1"/>
    <property type="molecule type" value="Genomic_DNA"/>
</dbReference>
<comment type="caution">
    <text evidence="2">The sequence shown here is derived from an EMBL/GenBank/DDBJ whole genome shotgun (WGS) entry which is preliminary data.</text>
</comment>
<feature type="domain" description="Glycosyltransferase 2-like" evidence="1">
    <location>
        <begin position="6"/>
        <end position="143"/>
    </location>
</feature>
<evidence type="ECO:0000313" key="3">
    <source>
        <dbReference type="Proteomes" id="UP000659047"/>
    </source>
</evidence>
<dbReference type="AlphaFoldDB" id="A0A8K0XZ52"/>
<accession>A0A8K0XZ52</accession>
<dbReference type="PANTHER" id="PTHR43685:SF2">
    <property type="entry name" value="GLYCOSYLTRANSFERASE 2-LIKE DOMAIN-CONTAINING PROTEIN"/>
    <property type="match status" value="1"/>
</dbReference>
<dbReference type="InterPro" id="IPR001173">
    <property type="entry name" value="Glyco_trans_2-like"/>
</dbReference>
<keyword evidence="3" id="KW-1185">Reference proteome</keyword>
<dbReference type="PANTHER" id="PTHR43685">
    <property type="entry name" value="GLYCOSYLTRANSFERASE"/>
    <property type="match status" value="1"/>
</dbReference>
<dbReference type="Proteomes" id="UP000659047">
    <property type="component" value="Unassembled WGS sequence"/>
</dbReference>